<dbReference type="Proteomes" id="UP000562929">
    <property type="component" value="Unassembled WGS sequence"/>
</dbReference>
<feature type="region of interest" description="Disordered" evidence="2">
    <location>
        <begin position="1"/>
        <end position="314"/>
    </location>
</feature>
<feature type="compositionally biased region" description="Basic and acidic residues" evidence="2">
    <location>
        <begin position="28"/>
        <end position="41"/>
    </location>
</feature>
<dbReference type="PRINTS" id="PR00929">
    <property type="entry name" value="ATHOOK"/>
</dbReference>
<feature type="compositionally biased region" description="Low complexity" evidence="2">
    <location>
        <begin position="240"/>
        <end position="254"/>
    </location>
</feature>
<feature type="compositionally biased region" description="Basic residues" evidence="2">
    <location>
        <begin position="220"/>
        <end position="231"/>
    </location>
</feature>
<name>A0A8H4VCE9_9HYPO</name>
<feature type="coiled-coil region" evidence="1">
    <location>
        <begin position="436"/>
        <end position="463"/>
    </location>
</feature>
<keyword evidence="4" id="KW-1185">Reference proteome</keyword>
<feature type="compositionally biased region" description="Acidic residues" evidence="2">
    <location>
        <begin position="291"/>
        <end position="302"/>
    </location>
</feature>
<accession>A0A8H4VCE9</accession>
<gene>
    <name evidence="3" type="ORF">GQ602_005771</name>
</gene>
<dbReference type="GO" id="GO:0003677">
    <property type="term" value="F:DNA binding"/>
    <property type="evidence" value="ECO:0007669"/>
    <property type="project" value="InterPro"/>
</dbReference>
<feature type="compositionally biased region" description="Basic and acidic residues" evidence="2">
    <location>
        <begin position="271"/>
        <end position="284"/>
    </location>
</feature>
<protein>
    <submittedName>
        <fullName evidence="3">Kinetochore protein fta7</fullName>
    </submittedName>
</protein>
<dbReference type="InterPro" id="IPR025212">
    <property type="entry name" value="CAD_CENP-Q"/>
</dbReference>
<dbReference type="Pfam" id="PF13094">
    <property type="entry name" value="CENP-Q"/>
    <property type="match status" value="1"/>
</dbReference>
<dbReference type="InterPro" id="IPR017956">
    <property type="entry name" value="AT_hook_DNA-bd_motif"/>
</dbReference>
<feature type="compositionally biased region" description="Acidic residues" evidence="2">
    <location>
        <begin position="206"/>
        <end position="216"/>
    </location>
</feature>
<dbReference type="EMBL" id="JAACLJ010000006">
    <property type="protein sequence ID" value="KAF4584398.1"/>
    <property type="molecule type" value="Genomic_DNA"/>
</dbReference>
<feature type="compositionally biased region" description="Basic residues" evidence="2">
    <location>
        <begin position="1"/>
        <end position="14"/>
    </location>
</feature>
<organism evidence="3 4">
    <name type="scientific">Ophiocordyceps camponoti-floridani</name>
    <dbReference type="NCBI Taxonomy" id="2030778"/>
    <lineage>
        <taxon>Eukaryota</taxon>
        <taxon>Fungi</taxon>
        <taxon>Dikarya</taxon>
        <taxon>Ascomycota</taxon>
        <taxon>Pezizomycotina</taxon>
        <taxon>Sordariomycetes</taxon>
        <taxon>Hypocreomycetidae</taxon>
        <taxon>Hypocreales</taxon>
        <taxon>Ophiocordycipitaceae</taxon>
        <taxon>Ophiocordyceps</taxon>
    </lineage>
</organism>
<comment type="caution">
    <text evidence="3">The sequence shown here is derived from an EMBL/GenBank/DDBJ whole genome shotgun (WGS) entry which is preliminary data.</text>
</comment>
<evidence type="ECO:0000256" key="1">
    <source>
        <dbReference type="SAM" id="Coils"/>
    </source>
</evidence>
<sequence length="566" mass="64345">MAPAQKRKRGRPPKQPRAEDASPAVNKIESERSSKRGKAVEVEVETPPSQPRRRGRPRKSLDQEQTAEAKEREEEEVRQQQRRELEKQNREREEQELQQQHEAEKQRKTRLQEKEREKRERETDQVRPKQKQQKSQENEPEQDEPQPKRRLRKQPVSQEEPEPQQKPKKKVGRPSLQKRVPEAAPEPTPDTAPRRGRGRRAQPAADDVDQQSDEEPDPKPRKRGRPSLKRKPSPEGARDAAPSSSQVQRRSPPVESDDEDERVRPTKRARAGKETSRQEPEAEPKVASPEAEAEADDEDGHDDEPRRARSPRPYPRLVAHVRRVRQATIAAKWTPLTAPSLTVVDDVLNLAQQPILQQLSGANRRQAHAADVLRFMSRRISRKLNRGLPFPPASMPAPARGQQATDGGRESELDFESVLDAKAVLEAQLEPAAHAVELLRREKQKVEKDLEKDYETLRALEMAARSQAREHRGLLKKSHLLTPRQGVTPSEERRPVVTPAPKGPGNVFDALDEQDVRQLAGHVESIRANMRPVEGLIPQLARGRAELQAVLLGHLTSEQYEEVILG</sequence>
<dbReference type="SMART" id="SM00384">
    <property type="entry name" value="AT_hook"/>
    <property type="match status" value="4"/>
</dbReference>
<proteinExistence type="predicted"/>
<dbReference type="AlphaFoldDB" id="A0A8H4VCE9"/>
<feature type="compositionally biased region" description="Basic and acidic residues" evidence="2">
    <location>
        <begin position="59"/>
        <end position="127"/>
    </location>
</feature>
<feature type="region of interest" description="Disordered" evidence="2">
    <location>
        <begin position="484"/>
        <end position="508"/>
    </location>
</feature>
<evidence type="ECO:0000313" key="3">
    <source>
        <dbReference type="EMBL" id="KAF4584398.1"/>
    </source>
</evidence>
<dbReference type="OrthoDB" id="2420947at2759"/>
<evidence type="ECO:0000313" key="4">
    <source>
        <dbReference type="Proteomes" id="UP000562929"/>
    </source>
</evidence>
<evidence type="ECO:0000256" key="2">
    <source>
        <dbReference type="SAM" id="MobiDB-lite"/>
    </source>
</evidence>
<feature type="region of interest" description="Disordered" evidence="2">
    <location>
        <begin position="387"/>
        <end position="409"/>
    </location>
</feature>
<reference evidence="3 4" key="1">
    <citation type="journal article" date="2020" name="G3 (Bethesda)">
        <title>Genetic Underpinnings of Host Manipulation by Ophiocordyceps as Revealed by Comparative Transcriptomics.</title>
        <authorList>
            <person name="Will I."/>
            <person name="Das B."/>
            <person name="Trinh T."/>
            <person name="Brachmann A."/>
            <person name="Ohm R.A."/>
            <person name="de Bekker C."/>
        </authorList>
    </citation>
    <scope>NUCLEOTIDE SEQUENCE [LARGE SCALE GENOMIC DNA]</scope>
    <source>
        <strain evidence="3 4">EC05</strain>
    </source>
</reference>
<keyword evidence="1" id="KW-0175">Coiled coil</keyword>